<accession>A0AAF0YBW6</accession>
<dbReference type="SUPFAM" id="SSF53474">
    <property type="entry name" value="alpha/beta-Hydrolases"/>
    <property type="match status" value="1"/>
</dbReference>
<name>A0AAF0YBW6_9TREE</name>
<evidence type="ECO:0000313" key="5">
    <source>
        <dbReference type="Proteomes" id="UP000827549"/>
    </source>
</evidence>
<sequence length="424" mass="45542">MLTTLHPSSSTTQTTTTMGVPQYPVSTFRASAKPSANGIPRTFGQVVEALVRVLVALITTPANIVTWLLFCPPIPLKLFLLSRIVKYSRSLTPYLLARESKKEASHKPARPVVPFGDIEKTVSTTNVTVPAAKRQPSAPPQIQPTEAYGFILTPNGSKGKGADKAQPGEKIIIYFHGGAYVVGHPLWTPFALQLARDARVRVYAAQYRKAVDATSAWPAQLQDGLAAWEHVTGELGFEPHNVIIAGESAGGHLSLAVSTQLGQWDAPGPGGLALCSPWVDVTRSFTPPAASWIDYLEPFWSRYHIPSLVRYLTAEGERSLLVSPALAEAGAFDHLAKGKTSVFVSVGTAETIAPEIYALITRLKGDTVKTAVFEDENGLHIAPAFALFQASPKQYTKFAAGVKGLVRDIDAANKQRAKEAAPSA</sequence>
<dbReference type="AlphaFoldDB" id="A0AAF0YBW6"/>
<keyword evidence="1" id="KW-0378">Hydrolase</keyword>
<dbReference type="Proteomes" id="UP000827549">
    <property type="component" value="Chromosome 3"/>
</dbReference>
<reference evidence="4" key="1">
    <citation type="submission" date="2023-10" db="EMBL/GenBank/DDBJ databases">
        <authorList>
            <person name="Noh H."/>
        </authorList>
    </citation>
    <scope>NUCLEOTIDE SEQUENCE</scope>
    <source>
        <strain evidence="4">DUCC4014</strain>
    </source>
</reference>
<dbReference type="Gene3D" id="3.40.50.1820">
    <property type="entry name" value="alpha/beta hydrolase"/>
    <property type="match status" value="1"/>
</dbReference>
<feature type="domain" description="Alpha/beta hydrolase fold-3" evidence="3">
    <location>
        <begin position="172"/>
        <end position="380"/>
    </location>
</feature>
<dbReference type="PANTHER" id="PTHR48081:SF31">
    <property type="entry name" value="STERYL ACETYL HYDROLASE MUG81-RELATED"/>
    <property type="match status" value="1"/>
</dbReference>
<evidence type="ECO:0000259" key="3">
    <source>
        <dbReference type="Pfam" id="PF07859"/>
    </source>
</evidence>
<dbReference type="GeneID" id="87808339"/>
<dbReference type="InterPro" id="IPR013094">
    <property type="entry name" value="AB_hydrolase_3"/>
</dbReference>
<dbReference type="InterPro" id="IPR029058">
    <property type="entry name" value="AB_hydrolase_fold"/>
</dbReference>
<evidence type="ECO:0000313" key="4">
    <source>
        <dbReference type="EMBL" id="WOO81586.1"/>
    </source>
</evidence>
<keyword evidence="5" id="KW-1185">Reference proteome</keyword>
<protein>
    <submittedName>
        <fullName evidence="4">Esterase</fullName>
    </submittedName>
</protein>
<dbReference type="EMBL" id="CP086716">
    <property type="protein sequence ID" value="WOO81586.1"/>
    <property type="molecule type" value="Genomic_DNA"/>
</dbReference>
<gene>
    <name evidence="4" type="primary">est_1</name>
    <name evidence="4" type="ORF">LOC62_03G005108</name>
</gene>
<proteinExistence type="predicted"/>
<feature type="compositionally biased region" description="Low complexity" evidence="2">
    <location>
        <begin position="1"/>
        <end position="17"/>
    </location>
</feature>
<evidence type="ECO:0000256" key="2">
    <source>
        <dbReference type="SAM" id="MobiDB-lite"/>
    </source>
</evidence>
<dbReference type="Pfam" id="PF07859">
    <property type="entry name" value="Abhydrolase_3"/>
    <property type="match status" value="1"/>
</dbReference>
<dbReference type="InterPro" id="IPR050300">
    <property type="entry name" value="GDXG_lipolytic_enzyme"/>
</dbReference>
<evidence type="ECO:0000256" key="1">
    <source>
        <dbReference type="ARBA" id="ARBA00022801"/>
    </source>
</evidence>
<dbReference type="RefSeq" id="XP_062627618.1">
    <property type="nucleotide sequence ID" value="XM_062771634.1"/>
</dbReference>
<dbReference type="PANTHER" id="PTHR48081">
    <property type="entry name" value="AB HYDROLASE SUPERFAMILY PROTEIN C4A8.06C"/>
    <property type="match status" value="1"/>
</dbReference>
<dbReference type="GO" id="GO:0016787">
    <property type="term" value="F:hydrolase activity"/>
    <property type="evidence" value="ECO:0007669"/>
    <property type="project" value="UniProtKB-KW"/>
</dbReference>
<feature type="region of interest" description="Disordered" evidence="2">
    <location>
        <begin position="1"/>
        <end position="20"/>
    </location>
</feature>
<organism evidence="4 5">
    <name type="scientific">Vanrija pseudolonga</name>
    <dbReference type="NCBI Taxonomy" id="143232"/>
    <lineage>
        <taxon>Eukaryota</taxon>
        <taxon>Fungi</taxon>
        <taxon>Dikarya</taxon>
        <taxon>Basidiomycota</taxon>
        <taxon>Agaricomycotina</taxon>
        <taxon>Tremellomycetes</taxon>
        <taxon>Trichosporonales</taxon>
        <taxon>Trichosporonaceae</taxon>
        <taxon>Vanrija</taxon>
    </lineage>
</organism>